<feature type="transmembrane region" description="Helical" evidence="1">
    <location>
        <begin position="239"/>
        <end position="257"/>
    </location>
</feature>
<proteinExistence type="predicted"/>
<gene>
    <name evidence="2" type="ORF">Aco04nite_47850</name>
</gene>
<comment type="caution">
    <text evidence="2">The sequence shown here is derived from an EMBL/GenBank/DDBJ whole genome shotgun (WGS) entry which is preliminary data.</text>
</comment>
<dbReference type="PANTHER" id="PTHR36844">
    <property type="entry name" value="PROTEASE PRSW"/>
    <property type="match status" value="1"/>
</dbReference>
<protein>
    <recommendedName>
        <fullName evidence="4">PrsW family intramembrane metalloprotease</fullName>
    </recommendedName>
</protein>
<accession>A0A919VRE0</accession>
<feature type="transmembrane region" description="Helical" evidence="1">
    <location>
        <begin position="44"/>
        <end position="64"/>
    </location>
</feature>
<keyword evidence="1" id="KW-0472">Membrane</keyword>
<organism evidence="2 3">
    <name type="scientific">Winogradskya consettensis</name>
    <dbReference type="NCBI Taxonomy" id="113560"/>
    <lineage>
        <taxon>Bacteria</taxon>
        <taxon>Bacillati</taxon>
        <taxon>Actinomycetota</taxon>
        <taxon>Actinomycetes</taxon>
        <taxon>Micromonosporales</taxon>
        <taxon>Micromonosporaceae</taxon>
        <taxon>Winogradskya</taxon>
    </lineage>
</organism>
<evidence type="ECO:0000313" key="2">
    <source>
        <dbReference type="EMBL" id="GIM75939.1"/>
    </source>
</evidence>
<evidence type="ECO:0000313" key="3">
    <source>
        <dbReference type="Proteomes" id="UP000680865"/>
    </source>
</evidence>
<dbReference type="EMBL" id="BOQP01000025">
    <property type="protein sequence ID" value="GIM75939.1"/>
    <property type="molecule type" value="Genomic_DNA"/>
</dbReference>
<feature type="transmembrane region" description="Helical" evidence="1">
    <location>
        <begin position="109"/>
        <end position="133"/>
    </location>
</feature>
<dbReference type="Pfam" id="PF13367">
    <property type="entry name" value="PrsW-protease"/>
    <property type="match status" value="1"/>
</dbReference>
<sequence>MPLVRETPWMRDLSRRWAWLGVLVIGLALYVVVLRTLVRTQNPNFVPSLLLLGATVVPLAFLTFAQARTGRWQVPASALVTAAFFGGVIGVVVAGTLEYDALRGLGALPMLFVALIEETAKMIVPVILLFILLARHGRRLPSDGLVIGVASGMGFAALETMGYGFSALLSSQGNIGSVQETLFVRGLTAPAGHTAWTGLTCGALWALVASPTGKKVLAFIGTFAGAVAMHTAWDTFSGVIPFIILAILSLGWLFAALHRYRAFAEHTQWAPRGEALAI</sequence>
<name>A0A919VRE0_9ACTN</name>
<evidence type="ECO:0000256" key="1">
    <source>
        <dbReference type="SAM" id="Phobius"/>
    </source>
</evidence>
<reference evidence="2" key="1">
    <citation type="submission" date="2021-03" db="EMBL/GenBank/DDBJ databases">
        <title>Whole genome shotgun sequence of Actinoplanes consettensis NBRC 14913.</title>
        <authorList>
            <person name="Komaki H."/>
            <person name="Tamura T."/>
        </authorList>
    </citation>
    <scope>NUCLEOTIDE SEQUENCE</scope>
    <source>
        <strain evidence="2">NBRC 14913</strain>
    </source>
</reference>
<feature type="transmembrane region" description="Helical" evidence="1">
    <location>
        <begin position="216"/>
        <end position="233"/>
    </location>
</feature>
<feature type="transmembrane region" description="Helical" evidence="1">
    <location>
        <begin position="145"/>
        <end position="169"/>
    </location>
</feature>
<feature type="transmembrane region" description="Helical" evidence="1">
    <location>
        <begin position="17"/>
        <end position="38"/>
    </location>
</feature>
<evidence type="ECO:0008006" key="4">
    <source>
        <dbReference type="Google" id="ProtNLM"/>
    </source>
</evidence>
<dbReference type="PANTHER" id="PTHR36844:SF1">
    <property type="entry name" value="PROTEASE PRSW"/>
    <property type="match status" value="1"/>
</dbReference>
<keyword evidence="1" id="KW-1133">Transmembrane helix</keyword>
<dbReference type="AlphaFoldDB" id="A0A919VRE0"/>
<feature type="transmembrane region" description="Helical" evidence="1">
    <location>
        <begin position="76"/>
        <end position="97"/>
    </location>
</feature>
<keyword evidence="1" id="KW-0812">Transmembrane</keyword>
<dbReference type="InterPro" id="IPR026898">
    <property type="entry name" value="PrsW"/>
</dbReference>
<feature type="transmembrane region" description="Helical" evidence="1">
    <location>
        <begin position="189"/>
        <end position="209"/>
    </location>
</feature>
<dbReference type="Proteomes" id="UP000680865">
    <property type="component" value="Unassembled WGS sequence"/>
</dbReference>
<dbReference type="GO" id="GO:0008233">
    <property type="term" value="F:peptidase activity"/>
    <property type="evidence" value="ECO:0007669"/>
    <property type="project" value="InterPro"/>
</dbReference>
<keyword evidence="3" id="KW-1185">Reference proteome</keyword>